<reference evidence="1 2" key="1">
    <citation type="submission" date="2019-11" db="EMBL/GenBank/DDBJ databases">
        <title>Draft Genome Sequence of Plant Growth-Promoting Rhizosphere-Associated Bacteria.</title>
        <authorList>
            <person name="Vasilyev I.Y."/>
            <person name="Radchenko V."/>
            <person name="Ilnitskaya E.V."/>
        </authorList>
    </citation>
    <scope>NUCLEOTIDE SEQUENCE [LARGE SCALE GENOMIC DNA]</scope>
    <source>
        <strain evidence="1 2">VRA_07sq_f</strain>
    </source>
</reference>
<dbReference type="AlphaFoldDB" id="A0A844EJQ6"/>
<name>A0A844EJQ6_9LACO</name>
<organism evidence="1 2">
    <name type="scientific">Lentilactobacillus parabuchneri</name>
    <dbReference type="NCBI Taxonomy" id="152331"/>
    <lineage>
        <taxon>Bacteria</taxon>
        <taxon>Bacillati</taxon>
        <taxon>Bacillota</taxon>
        <taxon>Bacilli</taxon>
        <taxon>Lactobacillales</taxon>
        <taxon>Lactobacillaceae</taxon>
        <taxon>Lentilactobacillus</taxon>
    </lineage>
</organism>
<evidence type="ECO:0000313" key="1">
    <source>
        <dbReference type="EMBL" id="MSE21366.1"/>
    </source>
</evidence>
<gene>
    <name evidence="1" type="ORF">GKC44_08930</name>
</gene>
<accession>A0A844EJQ6</accession>
<dbReference type="EMBL" id="WKKY01000386">
    <property type="protein sequence ID" value="MSE21366.1"/>
    <property type="molecule type" value="Genomic_DNA"/>
</dbReference>
<comment type="caution">
    <text evidence="1">The sequence shown here is derived from an EMBL/GenBank/DDBJ whole genome shotgun (WGS) entry which is preliminary data.</text>
</comment>
<sequence length="43" mass="4704">MPNVLITPHSAFHTSEAVRNMIDISLSNLVSLNNGDKPKDLVD</sequence>
<proteinExistence type="predicted"/>
<dbReference type="Gene3D" id="3.40.50.720">
    <property type="entry name" value="NAD(P)-binding Rossmann-like Domain"/>
    <property type="match status" value="2"/>
</dbReference>
<evidence type="ECO:0000313" key="2">
    <source>
        <dbReference type="Proteomes" id="UP000491237"/>
    </source>
</evidence>
<feature type="non-terminal residue" evidence="1">
    <location>
        <position position="1"/>
    </location>
</feature>
<protein>
    <submittedName>
        <fullName evidence="1">D-2-hydroxyacid dehydrogenase</fullName>
    </submittedName>
</protein>
<dbReference type="Proteomes" id="UP000491237">
    <property type="component" value="Unassembled WGS sequence"/>
</dbReference>